<dbReference type="AlphaFoldDB" id="A0A8S1NR43"/>
<sequence>MNHSLYTVHPTYTPINLRLAEEYFNTLPSGDISRQFYDGVQYRAVKGLFASYALNRFSQYGKLNSLYKFYPYQKIVKETKEELCEDWTSNIQLAAIVTGASWTFLYQYAKRGQVLSILREYGSVLKTHRLFRQYLYTLVLPFAIANEYTFIHYHDHIEQLWQVHANRLNKKDLSDPAGTQYPEELRAPRRDVFINKWH</sequence>
<dbReference type="Proteomes" id="UP000688137">
    <property type="component" value="Unassembled WGS sequence"/>
</dbReference>
<dbReference type="EMBL" id="CAJJDM010000094">
    <property type="protein sequence ID" value="CAD8092666.1"/>
    <property type="molecule type" value="Genomic_DNA"/>
</dbReference>
<protein>
    <submittedName>
        <fullName evidence="1">Uncharacterized protein</fullName>
    </submittedName>
</protein>
<comment type="caution">
    <text evidence="1">The sequence shown here is derived from an EMBL/GenBank/DDBJ whole genome shotgun (WGS) entry which is preliminary data.</text>
</comment>
<name>A0A8S1NR43_PARPR</name>
<evidence type="ECO:0000313" key="1">
    <source>
        <dbReference type="EMBL" id="CAD8092666.1"/>
    </source>
</evidence>
<evidence type="ECO:0000313" key="2">
    <source>
        <dbReference type="Proteomes" id="UP000688137"/>
    </source>
</evidence>
<proteinExistence type="predicted"/>
<gene>
    <name evidence="1" type="ORF">PPRIM_AZ9-3.1.T0910067</name>
</gene>
<dbReference type="OMA" id="TGTQYPE"/>
<reference evidence="1" key="1">
    <citation type="submission" date="2021-01" db="EMBL/GenBank/DDBJ databases">
        <authorList>
            <consortium name="Genoscope - CEA"/>
            <person name="William W."/>
        </authorList>
    </citation>
    <scope>NUCLEOTIDE SEQUENCE</scope>
</reference>
<organism evidence="1 2">
    <name type="scientific">Paramecium primaurelia</name>
    <dbReference type="NCBI Taxonomy" id="5886"/>
    <lineage>
        <taxon>Eukaryota</taxon>
        <taxon>Sar</taxon>
        <taxon>Alveolata</taxon>
        <taxon>Ciliophora</taxon>
        <taxon>Intramacronucleata</taxon>
        <taxon>Oligohymenophorea</taxon>
        <taxon>Peniculida</taxon>
        <taxon>Parameciidae</taxon>
        <taxon>Paramecium</taxon>
    </lineage>
</organism>
<keyword evidence="2" id="KW-1185">Reference proteome</keyword>
<accession>A0A8S1NR43</accession>